<dbReference type="EMBL" id="QNTQ01000002">
    <property type="protein sequence ID" value="RBI87073.1"/>
    <property type="molecule type" value="Genomic_DNA"/>
</dbReference>
<dbReference type="RefSeq" id="WP_113287921.1">
    <property type="nucleotide sequence ID" value="NZ_QNTQ01000002.1"/>
</dbReference>
<evidence type="ECO:0000313" key="1">
    <source>
        <dbReference type="EMBL" id="RBI87073.1"/>
    </source>
</evidence>
<keyword evidence="2" id="KW-1185">Reference proteome</keyword>
<reference evidence="1 2" key="1">
    <citation type="submission" date="2018-07" db="EMBL/GenBank/DDBJ databases">
        <title>Rhodosalinus sp. strain E84T genomic sequence and assembly.</title>
        <authorList>
            <person name="Liu Z.-W."/>
            <person name="Lu D.-C."/>
        </authorList>
    </citation>
    <scope>NUCLEOTIDE SEQUENCE [LARGE SCALE GENOMIC DNA]</scope>
    <source>
        <strain evidence="1 2">E84</strain>
    </source>
</reference>
<name>A0A365UCU4_9RHOB</name>
<evidence type="ECO:0000313" key="2">
    <source>
        <dbReference type="Proteomes" id="UP000253370"/>
    </source>
</evidence>
<evidence type="ECO:0008006" key="3">
    <source>
        <dbReference type="Google" id="ProtNLM"/>
    </source>
</evidence>
<comment type="caution">
    <text evidence="1">The sequence shown here is derived from an EMBL/GenBank/DDBJ whole genome shotgun (WGS) entry which is preliminary data.</text>
</comment>
<dbReference type="OrthoDB" id="2065010at2"/>
<accession>A0A365UCU4</accession>
<protein>
    <recommendedName>
        <fullName evidence="3">Mono-oxygenase ydhR</fullName>
    </recommendedName>
</protein>
<dbReference type="InterPro" id="IPR011008">
    <property type="entry name" value="Dimeric_a/b-barrel"/>
</dbReference>
<dbReference type="Proteomes" id="UP000253370">
    <property type="component" value="Unassembled WGS sequence"/>
</dbReference>
<sequence>MILEMVSFERPEGFSDADLLEDARSTVAKWRADPDLIRKHFARAEDGTIAGIYLWPDRAAAERAHDAEWVERFRARTGRTPRFAYFDIFMLIDNTADSVEEFPLD</sequence>
<proteinExistence type="predicted"/>
<gene>
    <name evidence="1" type="ORF">DRV85_02810</name>
</gene>
<dbReference type="AlphaFoldDB" id="A0A365UCU4"/>
<dbReference type="SUPFAM" id="SSF54909">
    <property type="entry name" value="Dimeric alpha+beta barrel"/>
    <property type="match status" value="1"/>
</dbReference>
<dbReference type="Gene3D" id="3.30.70.100">
    <property type="match status" value="1"/>
</dbReference>
<organism evidence="1 2">
    <name type="scientific">Rhodosalinus halophilus</name>
    <dbReference type="NCBI Taxonomy" id="2259333"/>
    <lineage>
        <taxon>Bacteria</taxon>
        <taxon>Pseudomonadati</taxon>
        <taxon>Pseudomonadota</taxon>
        <taxon>Alphaproteobacteria</taxon>
        <taxon>Rhodobacterales</taxon>
        <taxon>Paracoccaceae</taxon>
        <taxon>Rhodosalinus</taxon>
    </lineage>
</organism>